<proteinExistence type="predicted"/>
<accession>A0ABS8VD40</accession>
<gene>
    <name evidence="2" type="ORF">HAX54_031903</name>
</gene>
<name>A0ABS8VD40_DATST</name>
<comment type="caution">
    <text evidence="2">The sequence shown here is derived from an EMBL/GenBank/DDBJ whole genome shotgun (WGS) entry which is preliminary data.</text>
</comment>
<reference evidence="2 3" key="1">
    <citation type="journal article" date="2021" name="BMC Genomics">
        <title>Datura genome reveals duplications of psychoactive alkaloid biosynthetic genes and high mutation rate following tissue culture.</title>
        <authorList>
            <person name="Rajewski A."/>
            <person name="Carter-House D."/>
            <person name="Stajich J."/>
            <person name="Litt A."/>
        </authorList>
    </citation>
    <scope>NUCLEOTIDE SEQUENCE [LARGE SCALE GENOMIC DNA]</scope>
    <source>
        <strain evidence="2">AR-01</strain>
    </source>
</reference>
<evidence type="ECO:0000313" key="2">
    <source>
        <dbReference type="EMBL" id="MCD9643989.1"/>
    </source>
</evidence>
<keyword evidence="1" id="KW-1133">Transmembrane helix</keyword>
<dbReference type="Proteomes" id="UP000823775">
    <property type="component" value="Unassembled WGS sequence"/>
</dbReference>
<protein>
    <submittedName>
        <fullName evidence="2">Uncharacterized protein</fullName>
    </submittedName>
</protein>
<feature type="transmembrane region" description="Helical" evidence="1">
    <location>
        <begin position="98"/>
        <end position="116"/>
    </location>
</feature>
<evidence type="ECO:0000313" key="3">
    <source>
        <dbReference type="Proteomes" id="UP000823775"/>
    </source>
</evidence>
<keyword evidence="1" id="KW-0472">Membrane</keyword>
<keyword evidence="1" id="KW-0812">Transmembrane</keyword>
<sequence>MEAYCQCRLRGRRTTQLEDFDHVHGHKKSCKFFRLRDLDEIDVRSKFVIPRLENIIKELEETLAFYESKEKRMKWVEKKDYHDKIIKEKKKKTNYCSINWKIIIMCVMVFFLVLGLNKQVKDDKCSCVHLQLP</sequence>
<keyword evidence="3" id="KW-1185">Reference proteome</keyword>
<dbReference type="EMBL" id="JACEIK010004048">
    <property type="protein sequence ID" value="MCD9643989.1"/>
    <property type="molecule type" value="Genomic_DNA"/>
</dbReference>
<evidence type="ECO:0000256" key="1">
    <source>
        <dbReference type="SAM" id="Phobius"/>
    </source>
</evidence>
<organism evidence="2 3">
    <name type="scientific">Datura stramonium</name>
    <name type="common">Jimsonweed</name>
    <name type="synonym">Common thornapple</name>
    <dbReference type="NCBI Taxonomy" id="4076"/>
    <lineage>
        <taxon>Eukaryota</taxon>
        <taxon>Viridiplantae</taxon>
        <taxon>Streptophyta</taxon>
        <taxon>Embryophyta</taxon>
        <taxon>Tracheophyta</taxon>
        <taxon>Spermatophyta</taxon>
        <taxon>Magnoliopsida</taxon>
        <taxon>eudicotyledons</taxon>
        <taxon>Gunneridae</taxon>
        <taxon>Pentapetalae</taxon>
        <taxon>asterids</taxon>
        <taxon>lamiids</taxon>
        <taxon>Solanales</taxon>
        <taxon>Solanaceae</taxon>
        <taxon>Solanoideae</taxon>
        <taxon>Datureae</taxon>
        <taxon>Datura</taxon>
    </lineage>
</organism>